<organism evidence="2 3">
    <name type="scientific">Palleronia marisminoris</name>
    <dbReference type="NCBI Taxonomy" id="315423"/>
    <lineage>
        <taxon>Bacteria</taxon>
        <taxon>Pseudomonadati</taxon>
        <taxon>Pseudomonadota</taxon>
        <taxon>Alphaproteobacteria</taxon>
        <taxon>Rhodobacterales</taxon>
        <taxon>Roseobacteraceae</taxon>
        <taxon>Palleronia</taxon>
    </lineage>
</organism>
<dbReference type="STRING" id="315423.SAMN04488020_102394"/>
<accession>A0A1Y5RTQ6</accession>
<evidence type="ECO:0000256" key="1">
    <source>
        <dbReference type="SAM" id="SignalP"/>
    </source>
</evidence>
<gene>
    <name evidence="2" type="ORF">PAM7066_00887</name>
</gene>
<evidence type="ECO:0008006" key="4">
    <source>
        <dbReference type="Google" id="ProtNLM"/>
    </source>
</evidence>
<dbReference type="EMBL" id="FWFV01000002">
    <property type="protein sequence ID" value="SLN24801.1"/>
    <property type="molecule type" value="Genomic_DNA"/>
</dbReference>
<dbReference type="Proteomes" id="UP000193870">
    <property type="component" value="Unassembled WGS sequence"/>
</dbReference>
<protein>
    <recommendedName>
        <fullName evidence="4">Arginine transporter</fullName>
    </recommendedName>
</protein>
<name>A0A1Y5RTQ6_9RHOB</name>
<feature type="chain" id="PRO_5010989469" description="Arginine transporter" evidence="1">
    <location>
        <begin position="21"/>
        <end position="99"/>
    </location>
</feature>
<dbReference type="AlphaFoldDB" id="A0A1Y5RTQ6"/>
<dbReference type="PROSITE" id="PS51257">
    <property type="entry name" value="PROKAR_LIPOPROTEIN"/>
    <property type="match status" value="1"/>
</dbReference>
<reference evidence="2 3" key="1">
    <citation type="submission" date="2017-03" db="EMBL/GenBank/DDBJ databases">
        <authorList>
            <person name="Afonso C.L."/>
            <person name="Miller P.J."/>
            <person name="Scott M.A."/>
            <person name="Spackman E."/>
            <person name="Goraichik I."/>
            <person name="Dimitrov K.M."/>
            <person name="Suarez D.L."/>
            <person name="Swayne D.E."/>
        </authorList>
    </citation>
    <scope>NUCLEOTIDE SEQUENCE [LARGE SCALE GENOMIC DNA]</scope>
    <source>
        <strain evidence="2 3">CECT 7066</strain>
    </source>
</reference>
<evidence type="ECO:0000313" key="3">
    <source>
        <dbReference type="Proteomes" id="UP000193870"/>
    </source>
</evidence>
<keyword evidence="3" id="KW-1185">Reference proteome</keyword>
<sequence length="99" mass="10745">MKSLIAIAVASAAIAGCAGAGAIETACNTSDRGANKRQLCSCIQQVADFTLDNRDQRMAARFFKDPHMAQEIRQSDNHGHEVFWKRYGAFGDAAESYCS</sequence>
<keyword evidence="1" id="KW-0732">Signal</keyword>
<feature type="signal peptide" evidence="1">
    <location>
        <begin position="1"/>
        <end position="20"/>
    </location>
</feature>
<dbReference type="RefSeq" id="WP_085852923.1">
    <property type="nucleotide sequence ID" value="NZ_FOPF01000002.1"/>
</dbReference>
<dbReference type="OrthoDB" id="7659053at2"/>
<evidence type="ECO:0000313" key="2">
    <source>
        <dbReference type="EMBL" id="SLN24801.1"/>
    </source>
</evidence>
<proteinExistence type="predicted"/>